<sequence length="33" mass="4028">MCWKLDSLLISRLHKQCHAKSLCPLMKYILYYQ</sequence>
<organism evidence="1">
    <name type="scientific">Abalone herpesvirus type 2 Taiwan/2007</name>
    <dbReference type="NCBI Taxonomy" id="1636535"/>
    <lineage>
        <taxon>Viruses</taxon>
        <taxon>Duplodnaviria</taxon>
        <taxon>Heunggongvirae</taxon>
        <taxon>Peploviricota</taxon>
        <taxon>Herviviricetes</taxon>
        <taxon>Herpesvirales</taxon>
    </lineage>
</organism>
<reference evidence="1" key="1">
    <citation type="submission" date="2014-11" db="EMBL/GenBank/DDBJ databases">
        <authorList>
            <person name="Chang P.H."/>
            <person name="Chen M.H."/>
            <person name="Kuo S.T."/>
            <person name="Hsu W.J."/>
        </authorList>
    </citation>
    <scope>NUCLEOTIDE SEQUENCE</scope>
</reference>
<dbReference type="EMBL" id="KP203958">
    <property type="protein sequence ID" value="AKA58519.1"/>
    <property type="molecule type" value="Genomic_DNA"/>
</dbReference>
<accession>A0A0E3GLN6</accession>
<proteinExistence type="predicted"/>
<name>A0A0E3GLN6_9VIRU</name>
<evidence type="ECO:0000313" key="1">
    <source>
        <dbReference type="EMBL" id="AKA58519.1"/>
    </source>
</evidence>
<protein>
    <submittedName>
        <fullName evidence="1">DNA packaging tegument-like protein</fullName>
    </submittedName>
</protein>